<feature type="transmembrane region" description="Helical" evidence="3">
    <location>
        <begin position="276"/>
        <end position="298"/>
    </location>
</feature>
<dbReference type="FunFam" id="1.20.5.110:FF:000059">
    <property type="entry name" value="Related to syntaxin 12"/>
    <property type="match status" value="1"/>
</dbReference>
<dbReference type="Pfam" id="PF05739">
    <property type="entry name" value="SNARE"/>
    <property type="match status" value="1"/>
</dbReference>
<dbReference type="EMBL" id="JAFNEN010000093">
    <property type="protein sequence ID" value="KAG8195134.1"/>
    <property type="molecule type" value="Genomic_DNA"/>
</dbReference>
<dbReference type="InterPro" id="IPR045242">
    <property type="entry name" value="Syntaxin"/>
</dbReference>
<evidence type="ECO:0000256" key="1">
    <source>
        <dbReference type="ARBA" id="ARBA00009063"/>
    </source>
</evidence>
<proteinExistence type="inferred from homology"/>
<keyword evidence="3" id="KW-0812">Transmembrane</keyword>
<organism evidence="5 6">
    <name type="scientific">Oedothorax gibbosus</name>
    <dbReference type="NCBI Taxonomy" id="931172"/>
    <lineage>
        <taxon>Eukaryota</taxon>
        <taxon>Metazoa</taxon>
        <taxon>Ecdysozoa</taxon>
        <taxon>Arthropoda</taxon>
        <taxon>Chelicerata</taxon>
        <taxon>Arachnida</taxon>
        <taxon>Araneae</taxon>
        <taxon>Araneomorphae</taxon>
        <taxon>Entelegynae</taxon>
        <taxon>Araneoidea</taxon>
        <taxon>Linyphiidae</taxon>
        <taxon>Erigoninae</taxon>
        <taxon>Oedothorax</taxon>
    </lineage>
</organism>
<comment type="caution">
    <text evidence="5">The sequence shown here is derived from an EMBL/GenBank/DDBJ whole genome shotgun (WGS) entry which is preliminary data.</text>
</comment>
<keyword evidence="3" id="KW-0472">Membrane</keyword>
<evidence type="ECO:0000256" key="2">
    <source>
        <dbReference type="ARBA" id="ARBA00022775"/>
    </source>
</evidence>
<feature type="domain" description="T-SNARE coiled-coil homology" evidence="4">
    <location>
        <begin position="203"/>
        <end position="265"/>
    </location>
</feature>
<dbReference type="GO" id="GO:0031201">
    <property type="term" value="C:SNARE complex"/>
    <property type="evidence" value="ECO:0007669"/>
    <property type="project" value="TreeGrafter"/>
</dbReference>
<dbReference type="PANTHER" id="PTHR19957">
    <property type="entry name" value="SYNTAXIN"/>
    <property type="match status" value="1"/>
</dbReference>
<dbReference type="GO" id="GO:0000149">
    <property type="term" value="F:SNARE binding"/>
    <property type="evidence" value="ECO:0007669"/>
    <property type="project" value="TreeGrafter"/>
</dbReference>
<dbReference type="Pfam" id="PF14523">
    <property type="entry name" value="Syntaxin_2"/>
    <property type="match status" value="1"/>
</dbReference>
<dbReference type="CDD" id="cd15847">
    <property type="entry name" value="SNARE_syntaxin7_like"/>
    <property type="match status" value="1"/>
</dbReference>
<keyword evidence="2" id="KW-0813">Transport</keyword>
<dbReference type="PANTHER" id="PTHR19957:SF38">
    <property type="entry name" value="LD27581P"/>
    <property type="match status" value="1"/>
</dbReference>
<dbReference type="PROSITE" id="PS50192">
    <property type="entry name" value="T_SNARE"/>
    <property type="match status" value="1"/>
</dbReference>
<dbReference type="Proteomes" id="UP000827092">
    <property type="component" value="Unassembled WGS sequence"/>
</dbReference>
<gene>
    <name evidence="5" type="ORF">JTE90_013606</name>
</gene>
<dbReference type="InterPro" id="IPR000727">
    <property type="entry name" value="T_SNARE_dom"/>
</dbReference>
<accession>A0AAV6VEV7</accession>
<dbReference type="Gene3D" id="1.20.58.70">
    <property type="match status" value="1"/>
</dbReference>
<keyword evidence="2" id="KW-0532">Neurotransmitter transport</keyword>
<keyword evidence="6" id="KW-1185">Reference proteome</keyword>
<dbReference type="GO" id="GO:0006886">
    <property type="term" value="P:intracellular protein transport"/>
    <property type="evidence" value="ECO:0007669"/>
    <property type="project" value="TreeGrafter"/>
</dbReference>
<dbReference type="GO" id="GO:0048278">
    <property type="term" value="P:vesicle docking"/>
    <property type="evidence" value="ECO:0007669"/>
    <property type="project" value="TreeGrafter"/>
</dbReference>
<name>A0AAV6VEV7_9ARAC</name>
<dbReference type="InterPro" id="IPR010989">
    <property type="entry name" value="SNARE"/>
</dbReference>
<comment type="similarity">
    <text evidence="1">Belongs to the syntaxin family.</text>
</comment>
<dbReference type="GO" id="GO:0006836">
    <property type="term" value="P:neurotransmitter transport"/>
    <property type="evidence" value="ECO:0007669"/>
    <property type="project" value="UniProtKB-KW"/>
</dbReference>
<evidence type="ECO:0000256" key="3">
    <source>
        <dbReference type="SAM" id="Phobius"/>
    </source>
</evidence>
<dbReference type="GO" id="GO:0012505">
    <property type="term" value="C:endomembrane system"/>
    <property type="evidence" value="ECO:0007669"/>
    <property type="project" value="TreeGrafter"/>
</dbReference>
<sequence>MPLFISYCVSQALYKMSYGRSNNYPDYGATDSRFAGSRNSRLQPTSNFDMSTYHQISDEISCNIFAIINNVASLEKAYKELGTHAETPLLINKIHDTRQGTKDLVSKTTLKLKVLTDFVKKGSREHKLHAERVRNEFKAHVQRYDTIQKQLDPKMKQAMMHTQSQSASKNIWGDDDDQDEQQALIDAQQTQQYQIQEELEFEQGLLLEREEKIRQLESDMLDVNKVFLDLAAMVREQGETIGTIEDNITSVAYNVEEGHEQLVKARNYQKSYRKKLCFLIFILVIITVVISIIVGVSLN</sequence>
<dbReference type="SMART" id="SM00397">
    <property type="entry name" value="t_SNARE"/>
    <property type="match status" value="1"/>
</dbReference>
<evidence type="ECO:0000313" key="5">
    <source>
        <dbReference type="EMBL" id="KAG8195134.1"/>
    </source>
</evidence>
<dbReference type="InterPro" id="IPR006011">
    <property type="entry name" value="Syntaxin_N"/>
</dbReference>
<reference evidence="5 6" key="1">
    <citation type="journal article" date="2022" name="Nat. Ecol. Evol.">
        <title>A masculinizing supergene underlies an exaggerated male reproductive morph in a spider.</title>
        <authorList>
            <person name="Hendrickx F."/>
            <person name="De Corte Z."/>
            <person name="Sonet G."/>
            <person name="Van Belleghem S.M."/>
            <person name="Kostlbacher S."/>
            <person name="Vangestel C."/>
        </authorList>
    </citation>
    <scope>NUCLEOTIDE SEQUENCE [LARGE SCALE GENOMIC DNA]</scope>
    <source>
        <strain evidence="5">W744_W776</strain>
    </source>
</reference>
<keyword evidence="3" id="KW-1133">Transmembrane helix</keyword>
<evidence type="ECO:0000259" key="4">
    <source>
        <dbReference type="PROSITE" id="PS50192"/>
    </source>
</evidence>
<dbReference type="AlphaFoldDB" id="A0AAV6VEV7"/>
<evidence type="ECO:0000313" key="6">
    <source>
        <dbReference type="Proteomes" id="UP000827092"/>
    </source>
</evidence>
<dbReference type="Gene3D" id="1.20.5.110">
    <property type="match status" value="1"/>
</dbReference>
<protein>
    <recommendedName>
        <fullName evidence="4">t-SNARE coiled-coil homology domain-containing protein</fullName>
    </recommendedName>
</protein>
<dbReference type="GO" id="GO:0006906">
    <property type="term" value="P:vesicle fusion"/>
    <property type="evidence" value="ECO:0007669"/>
    <property type="project" value="TreeGrafter"/>
</dbReference>
<dbReference type="SUPFAM" id="SSF47661">
    <property type="entry name" value="t-snare proteins"/>
    <property type="match status" value="1"/>
</dbReference>
<dbReference type="GO" id="GO:0005484">
    <property type="term" value="F:SNAP receptor activity"/>
    <property type="evidence" value="ECO:0007669"/>
    <property type="project" value="TreeGrafter"/>
</dbReference>